<dbReference type="SUPFAM" id="SSF56935">
    <property type="entry name" value="Porins"/>
    <property type="match status" value="1"/>
</dbReference>
<evidence type="ECO:0000313" key="3">
    <source>
        <dbReference type="Proteomes" id="UP000315439"/>
    </source>
</evidence>
<feature type="chain" id="PRO_5022015131" description="Porin family protein" evidence="1">
    <location>
        <begin position="20"/>
        <end position="192"/>
    </location>
</feature>
<proteinExistence type="predicted"/>
<comment type="caution">
    <text evidence="2">The sequence shown here is derived from an EMBL/GenBank/DDBJ whole genome shotgun (WGS) entry which is preliminary data.</text>
</comment>
<reference evidence="2 3" key="1">
    <citation type="submission" date="2019-07" db="EMBL/GenBank/DDBJ databases">
        <title>Draft genome for Aliikangiella sp. M105.</title>
        <authorList>
            <person name="Wang G."/>
        </authorList>
    </citation>
    <scope>NUCLEOTIDE SEQUENCE [LARGE SCALE GENOMIC DNA]</scope>
    <source>
        <strain evidence="2 3">M105</strain>
    </source>
</reference>
<gene>
    <name evidence="2" type="ORF">FLL46_03800</name>
</gene>
<dbReference type="OrthoDB" id="6103681at2"/>
<dbReference type="RefSeq" id="WP_142892114.1">
    <property type="nucleotide sequence ID" value="NZ_ML660161.1"/>
</dbReference>
<keyword evidence="1" id="KW-0732">Signal</keyword>
<evidence type="ECO:0000256" key="1">
    <source>
        <dbReference type="SAM" id="SignalP"/>
    </source>
</evidence>
<feature type="signal peptide" evidence="1">
    <location>
        <begin position="1"/>
        <end position="19"/>
    </location>
</feature>
<dbReference type="Proteomes" id="UP000315439">
    <property type="component" value="Unassembled WGS sequence"/>
</dbReference>
<name>A0A545UIG7_9GAMM</name>
<keyword evidence="3" id="KW-1185">Reference proteome</keyword>
<protein>
    <recommendedName>
        <fullName evidence="4">Porin family protein</fullName>
    </recommendedName>
</protein>
<evidence type="ECO:0000313" key="2">
    <source>
        <dbReference type="EMBL" id="TQV89264.1"/>
    </source>
</evidence>
<dbReference type="InterPro" id="IPR023614">
    <property type="entry name" value="Porin_dom_sf"/>
</dbReference>
<dbReference type="Gene3D" id="2.40.160.10">
    <property type="entry name" value="Porin"/>
    <property type="match status" value="1"/>
</dbReference>
<accession>A0A545UIG7</accession>
<dbReference type="AlphaFoldDB" id="A0A545UIG7"/>
<evidence type="ECO:0008006" key="4">
    <source>
        <dbReference type="Google" id="ProtNLM"/>
    </source>
</evidence>
<sequence>MIKKFFWGACALMSFSAMAERPSFTFVEVGQTELEHEVVDGDFTGYDFEISYELKDFFYLSGKVISTSDGDLKNETKSIGIGYQELIFTDTVMYIQADAVGVVFTRPNAGEFDEQGNQFTIGLKSNVTDWFEVDVAVKRLDAGEVDATFGDYRIDYGFVGLNFKVFDEFSIYANYQEESDSKRQSVGFRYDF</sequence>
<organism evidence="2 3">
    <name type="scientific">Aliikangiella coralliicola</name>
    <dbReference type="NCBI Taxonomy" id="2592383"/>
    <lineage>
        <taxon>Bacteria</taxon>
        <taxon>Pseudomonadati</taxon>
        <taxon>Pseudomonadota</taxon>
        <taxon>Gammaproteobacteria</taxon>
        <taxon>Oceanospirillales</taxon>
        <taxon>Pleioneaceae</taxon>
        <taxon>Aliikangiella</taxon>
    </lineage>
</organism>
<dbReference type="EMBL" id="VIKS01000002">
    <property type="protein sequence ID" value="TQV89264.1"/>
    <property type="molecule type" value="Genomic_DNA"/>
</dbReference>